<accession>A0A932MPR0</accession>
<feature type="binding site" evidence="14">
    <location>
        <position position="46"/>
    </location>
    <ligand>
        <name>D-ribulose 5-phosphate</name>
        <dbReference type="ChEBI" id="CHEBI:58121"/>
    </ligand>
</feature>
<evidence type="ECO:0000256" key="4">
    <source>
        <dbReference type="ARBA" id="ARBA00004904"/>
    </source>
</evidence>
<comment type="function">
    <text evidence="3 14">Catalyzes the conversion of D-ribulose 5-phosphate to formate and 3,4-dihydroxy-2-butanone 4-phosphate.</text>
</comment>
<feature type="site" description="Essential for catalytic activity" evidence="14">
    <location>
        <position position="180"/>
    </location>
</feature>
<dbReference type="PANTHER" id="PTHR21327">
    <property type="entry name" value="GTP CYCLOHYDROLASE II-RELATED"/>
    <property type="match status" value="1"/>
</dbReference>
<feature type="region of interest" description="Disordered" evidence="15">
    <location>
        <begin position="311"/>
        <end position="330"/>
    </location>
</feature>
<name>A0A932MPR0_UNCTE</name>
<comment type="similarity">
    <text evidence="14">Belongs to the DHBP synthase family.</text>
</comment>
<evidence type="ECO:0000256" key="12">
    <source>
        <dbReference type="ARBA" id="ARBA00023211"/>
    </source>
</evidence>
<keyword evidence="12 14" id="KW-0464">Manganese</keyword>
<dbReference type="GO" id="GO:0009231">
    <property type="term" value="P:riboflavin biosynthetic process"/>
    <property type="evidence" value="ECO:0007669"/>
    <property type="project" value="UniProtKB-UniRule"/>
</dbReference>
<dbReference type="GO" id="GO:0005829">
    <property type="term" value="C:cytosol"/>
    <property type="evidence" value="ECO:0007669"/>
    <property type="project" value="TreeGrafter"/>
</dbReference>
<dbReference type="Pfam" id="PF00926">
    <property type="entry name" value="DHBP_synthase"/>
    <property type="match status" value="1"/>
</dbReference>
<dbReference type="GO" id="GO:0003935">
    <property type="term" value="F:GTP cyclohydrolase II activity"/>
    <property type="evidence" value="ECO:0007669"/>
    <property type="project" value="TreeGrafter"/>
</dbReference>
<dbReference type="AlphaFoldDB" id="A0A932MPR0"/>
<evidence type="ECO:0000256" key="10">
    <source>
        <dbReference type="ARBA" id="ARBA00022723"/>
    </source>
</evidence>
<dbReference type="FunFam" id="3.90.870.10:FF:000001">
    <property type="entry name" value="Riboflavin biosynthesis protein RibBA"/>
    <property type="match status" value="1"/>
</dbReference>
<evidence type="ECO:0000313" key="18">
    <source>
        <dbReference type="Proteomes" id="UP000782312"/>
    </source>
</evidence>
<dbReference type="Gene3D" id="3.90.870.10">
    <property type="entry name" value="DHBP synthase"/>
    <property type="match status" value="1"/>
</dbReference>
<evidence type="ECO:0000313" key="17">
    <source>
        <dbReference type="EMBL" id="MBI3129118.1"/>
    </source>
</evidence>
<dbReference type="PANTHER" id="PTHR21327:SF34">
    <property type="entry name" value="3,4-DIHYDROXY-2-BUTANONE 4-PHOSPHATE SYNTHASE"/>
    <property type="match status" value="1"/>
</dbReference>
<evidence type="ECO:0000256" key="14">
    <source>
        <dbReference type="HAMAP-Rule" id="MF_00180"/>
    </source>
</evidence>
<evidence type="ECO:0000256" key="9">
    <source>
        <dbReference type="ARBA" id="ARBA00022619"/>
    </source>
</evidence>
<proteinExistence type="inferred from homology"/>
<sequence length="401" mass="43692">MPRTQPVRPEKENESVFSAIEEAIGDMREGRIVILVDDEDRENEGDLILAAEKVTPEAINFMTKNARGLVCLALTPEKVEALDLPMMVPRYRNGSPFGTAFTVSIEAREGVTTGISAHDRAHTVLTAIRPGAKPSDLVTPGHIFPLRSQPGGVLRRAGHTEGAVDLARLAGLNPAGVLCEVLKDDGSMARLPDLAKMARRLGLSLVTIKDLIAYRMQHERLVERMDEAEVETEYGRFHAVAYRNRTTGRIHLALTMGELRAEEPTLIRVQPVNAIWDLLGLLRKDCSDRTRNALSAIRDAGKGAFVYLQAEPSPEEDARPSAGADGGRVSVPPDFRDYGIGAQILVDLGLKRIRVLTNDERRLVALGGYGLKLEGRVPVGVEPPFPGSGKGTGGDSYFQRP</sequence>
<comment type="similarity">
    <text evidence="5">In the N-terminal section; belongs to the DHBP synthase family.</text>
</comment>
<evidence type="ECO:0000256" key="6">
    <source>
        <dbReference type="ARBA" id="ARBA00008976"/>
    </source>
</evidence>
<feature type="region of interest" description="Disordered" evidence="15">
    <location>
        <begin position="382"/>
        <end position="401"/>
    </location>
</feature>
<protein>
    <recommendedName>
        <fullName evidence="8 14">3,4-dihydroxy-2-butanone 4-phosphate synthase</fullName>
        <shortName evidence="14">DHBP synthase</shortName>
        <ecNumber evidence="7 14">4.1.99.12</ecNumber>
    </recommendedName>
</protein>
<dbReference type="Pfam" id="PF00925">
    <property type="entry name" value="GTP_cyclohydro2"/>
    <property type="match status" value="1"/>
</dbReference>
<keyword evidence="13 14" id="KW-0456">Lyase</keyword>
<dbReference type="Proteomes" id="UP000782312">
    <property type="component" value="Unassembled WGS sequence"/>
</dbReference>
<feature type="binding site" evidence="14">
    <location>
        <position position="42"/>
    </location>
    <ligand>
        <name>Mg(2+)</name>
        <dbReference type="ChEBI" id="CHEBI:18420"/>
        <label>1</label>
    </ligand>
</feature>
<feature type="binding site" evidence="14">
    <location>
        <begin position="41"/>
        <end position="42"/>
    </location>
    <ligand>
        <name>D-ribulose 5-phosphate</name>
        <dbReference type="ChEBI" id="CHEBI:58121"/>
    </ligand>
</feature>
<comment type="similarity">
    <text evidence="6">In the C-terminal section; belongs to the GTP cyclohydrolase II family.</text>
</comment>
<dbReference type="SUPFAM" id="SSF55821">
    <property type="entry name" value="YrdC/RibB"/>
    <property type="match status" value="1"/>
</dbReference>
<dbReference type="SUPFAM" id="SSF142695">
    <property type="entry name" value="RibA-like"/>
    <property type="match status" value="1"/>
</dbReference>
<comment type="catalytic activity">
    <reaction evidence="1 14">
        <text>D-ribulose 5-phosphate = (2S)-2-hydroxy-3-oxobutyl phosphate + formate + H(+)</text>
        <dbReference type="Rhea" id="RHEA:18457"/>
        <dbReference type="ChEBI" id="CHEBI:15378"/>
        <dbReference type="ChEBI" id="CHEBI:15740"/>
        <dbReference type="ChEBI" id="CHEBI:58121"/>
        <dbReference type="ChEBI" id="CHEBI:58830"/>
        <dbReference type="EC" id="4.1.99.12"/>
    </reaction>
</comment>
<evidence type="ECO:0000256" key="1">
    <source>
        <dbReference type="ARBA" id="ARBA00000141"/>
    </source>
</evidence>
<dbReference type="NCBIfam" id="TIGR00506">
    <property type="entry name" value="ribB"/>
    <property type="match status" value="1"/>
</dbReference>
<feature type="binding site" evidence="14">
    <location>
        <begin position="156"/>
        <end position="160"/>
    </location>
    <ligand>
        <name>D-ribulose 5-phosphate</name>
        <dbReference type="ChEBI" id="CHEBI:58121"/>
    </ligand>
</feature>
<reference evidence="17" key="1">
    <citation type="submission" date="2020-07" db="EMBL/GenBank/DDBJ databases">
        <title>Huge and variable diversity of episymbiotic CPR bacteria and DPANN archaea in groundwater ecosystems.</title>
        <authorList>
            <person name="He C.Y."/>
            <person name="Keren R."/>
            <person name="Whittaker M."/>
            <person name="Farag I.F."/>
            <person name="Doudna J."/>
            <person name="Cate J.H.D."/>
            <person name="Banfield J.F."/>
        </authorList>
    </citation>
    <scope>NUCLEOTIDE SEQUENCE</scope>
    <source>
        <strain evidence="17">NC_groundwater_763_Ag_S-0.2um_68_21</strain>
    </source>
</reference>
<comment type="cofactor">
    <cofactor evidence="14">
        <name>Mg(2+)</name>
        <dbReference type="ChEBI" id="CHEBI:18420"/>
    </cofactor>
    <cofactor evidence="14">
        <name>Mn(2+)</name>
        <dbReference type="ChEBI" id="CHEBI:29035"/>
    </cofactor>
    <text evidence="14">Binds 2 divalent metal cations per subunit. Magnesium or manganese.</text>
</comment>
<evidence type="ECO:0000256" key="8">
    <source>
        <dbReference type="ARBA" id="ARBA00018836"/>
    </source>
</evidence>
<evidence type="ECO:0000256" key="3">
    <source>
        <dbReference type="ARBA" id="ARBA00002284"/>
    </source>
</evidence>
<dbReference type="Gene3D" id="3.40.50.10990">
    <property type="entry name" value="GTP cyclohydrolase II"/>
    <property type="match status" value="1"/>
</dbReference>
<dbReference type="InterPro" id="IPR017945">
    <property type="entry name" value="DHBP_synth_RibB-like_a/b_dom"/>
</dbReference>
<dbReference type="EMBL" id="JACPUR010000038">
    <property type="protein sequence ID" value="MBI3129118.1"/>
    <property type="molecule type" value="Genomic_DNA"/>
</dbReference>
<keyword evidence="9 14" id="KW-0686">Riboflavin biosynthesis</keyword>
<feature type="binding site" evidence="14">
    <location>
        <position position="42"/>
    </location>
    <ligand>
        <name>Mg(2+)</name>
        <dbReference type="ChEBI" id="CHEBI:18420"/>
        <label>2</label>
    </ligand>
</feature>
<evidence type="ECO:0000256" key="11">
    <source>
        <dbReference type="ARBA" id="ARBA00022842"/>
    </source>
</evidence>
<dbReference type="PIRSF" id="PIRSF001259">
    <property type="entry name" value="RibA"/>
    <property type="match status" value="1"/>
</dbReference>
<comment type="pathway">
    <text evidence="4 14">Cofactor biosynthesis; riboflavin biosynthesis; 2-hydroxy-3-oxobutyl phosphate from D-ribulose 5-phosphate: step 1/1.</text>
</comment>
<dbReference type="GO" id="GO:0008686">
    <property type="term" value="F:3,4-dihydroxy-2-butanone-4-phosphate synthase activity"/>
    <property type="evidence" value="ECO:0007669"/>
    <property type="project" value="UniProtKB-UniRule"/>
</dbReference>
<dbReference type="InterPro" id="IPR036144">
    <property type="entry name" value="RibA-like_sf"/>
</dbReference>
<evidence type="ECO:0000256" key="2">
    <source>
        <dbReference type="ARBA" id="ARBA00001936"/>
    </source>
</evidence>
<evidence type="ECO:0000259" key="16">
    <source>
        <dbReference type="Pfam" id="PF00925"/>
    </source>
</evidence>
<feature type="domain" description="GTP cyclohydrolase II" evidence="16">
    <location>
        <begin position="224"/>
        <end position="378"/>
    </location>
</feature>
<dbReference type="GO" id="GO:0030145">
    <property type="term" value="F:manganese ion binding"/>
    <property type="evidence" value="ECO:0007669"/>
    <property type="project" value="UniProtKB-UniRule"/>
</dbReference>
<evidence type="ECO:0000256" key="15">
    <source>
        <dbReference type="SAM" id="MobiDB-lite"/>
    </source>
</evidence>
<comment type="caution">
    <text evidence="17">The sequence shown here is derived from an EMBL/GenBank/DDBJ whole genome shotgun (WGS) entry which is preliminary data.</text>
</comment>
<comment type="subunit">
    <text evidence="14">Homodimer.</text>
</comment>
<feature type="site" description="Essential for catalytic activity" evidence="14">
    <location>
        <position position="142"/>
    </location>
</feature>
<dbReference type="GO" id="GO:0000287">
    <property type="term" value="F:magnesium ion binding"/>
    <property type="evidence" value="ECO:0007669"/>
    <property type="project" value="UniProtKB-UniRule"/>
</dbReference>
<comment type="cofactor">
    <cofactor evidence="2">
        <name>Mn(2+)</name>
        <dbReference type="ChEBI" id="CHEBI:29035"/>
    </cofactor>
</comment>
<dbReference type="InterPro" id="IPR000422">
    <property type="entry name" value="DHBP_synthase_RibB"/>
</dbReference>
<keyword evidence="11 14" id="KW-0460">Magnesium</keyword>
<evidence type="ECO:0000256" key="5">
    <source>
        <dbReference type="ARBA" id="ARBA00005520"/>
    </source>
</evidence>
<feature type="binding site" evidence="14">
    <location>
        <position position="159"/>
    </location>
    <ligand>
        <name>Mg(2+)</name>
        <dbReference type="ChEBI" id="CHEBI:18420"/>
        <label>2</label>
    </ligand>
</feature>
<evidence type="ECO:0000256" key="13">
    <source>
        <dbReference type="ARBA" id="ARBA00023239"/>
    </source>
</evidence>
<dbReference type="InterPro" id="IPR032677">
    <property type="entry name" value="GTP_cyclohydro_II"/>
</dbReference>
<gene>
    <name evidence="14 17" type="primary">ribB</name>
    <name evidence="17" type="ORF">HYZ11_16045</name>
</gene>
<organism evidence="17 18">
    <name type="scientific">Tectimicrobiota bacterium</name>
    <dbReference type="NCBI Taxonomy" id="2528274"/>
    <lineage>
        <taxon>Bacteria</taxon>
        <taxon>Pseudomonadati</taxon>
        <taxon>Nitrospinota/Tectimicrobiota group</taxon>
        <taxon>Candidatus Tectimicrobiota</taxon>
    </lineage>
</organism>
<dbReference type="EC" id="4.1.99.12" evidence="7 14"/>
<evidence type="ECO:0000256" key="7">
    <source>
        <dbReference type="ARBA" id="ARBA00012153"/>
    </source>
</evidence>
<dbReference type="HAMAP" id="MF_00180">
    <property type="entry name" value="RibB"/>
    <property type="match status" value="1"/>
</dbReference>
<keyword evidence="10 14" id="KW-0479">Metal-binding</keyword>